<evidence type="ECO:0000313" key="3">
    <source>
        <dbReference type="Proteomes" id="UP000789595"/>
    </source>
</evidence>
<keyword evidence="3" id="KW-1185">Reference proteome</keyword>
<dbReference type="EMBL" id="CAKKNE010000002">
    <property type="protein sequence ID" value="CAH0369885.1"/>
    <property type="molecule type" value="Genomic_DNA"/>
</dbReference>
<reference evidence="1" key="1">
    <citation type="submission" date="2021-01" db="EMBL/GenBank/DDBJ databases">
        <authorList>
            <person name="Corre E."/>
            <person name="Pelletier E."/>
            <person name="Niang G."/>
            <person name="Scheremetjew M."/>
            <person name="Finn R."/>
            <person name="Kale V."/>
            <person name="Holt S."/>
            <person name="Cochrane G."/>
            <person name="Meng A."/>
            <person name="Brown T."/>
            <person name="Cohen L."/>
        </authorList>
    </citation>
    <scope>NUCLEOTIDE SEQUENCE</scope>
    <source>
        <strain evidence="1">CCMP1756</strain>
    </source>
</reference>
<evidence type="ECO:0000313" key="1">
    <source>
        <dbReference type="EMBL" id="CAE0703323.1"/>
    </source>
</evidence>
<gene>
    <name evidence="1" type="ORF">PCAL00307_LOCUS18770</name>
    <name evidence="2" type="ORF">PECAL_2P30290</name>
</gene>
<name>A0A7S4A4H4_9STRA</name>
<dbReference type="OrthoDB" id="6338748at2759"/>
<dbReference type="AlphaFoldDB" id="A0A7S4A4H4"/>
<sequence length="367" mass="38997">MQPAAPGLRGAVRHEEEMLDRDAAADAAIATLAAMFPHVPASALRRTLAIGGGSTDHAATLLLENDWRSFEPRPPRFTAARSVHLDFHFGGGGAAQAFYNECVVEQHAPGSFFMAVGFADGYFGVQDHGDHRRVLFSVWDANEGETAAVADRAAVLYENAHVVVRRFGGEGTGLQCIDYGAGWTAGQRLRFCVMMRRCDDGGACYGAWIWPDGEDAWTHLASFKLVRPKDGTLGPKINSFVEDFRRDGRSVYHERRARFGPAWAWSEAGGWRPASSVTFAATPNGTHGEGGAVDAGAEAAPGTAYLATGGSAEISAGEEKLNLGRPLATLAPGSEPPALPADPTTVFTTACPVSPPKSPFALSRTRA</sequence>
<dbReference type="EMBL" id="HBIW01021760">
    <property type="protein sequence ID" value="CAE0703323.1"/>
    <property type="molecule type" value="Transcribed_RNA"/>
</dbReference>
<dbReference type="Pfam" id="PF11958">
    <property type="entry name" value="DUF3472"/>
    <property type="match status" value="1"/>
</dbReference>
<reference evidence="2" key="2">
    <citation type="submission" date="2021-11" db="EMBL/GenBank/DDBJ databases">
        <authorList>
            <consortium name="Genoscope - CEA"/>
            <person name="William W."/>
        </authorList>
    </citation>
    <scope>NUCLEOTIDE SEQUENCE</scope>
</reference>
<organism evidence="1">
    <name type="scientific">Pelagomonas calceolata</name>
    <dbReference type="NCBI Taxonomy" id="35677"/>
    <lineage>
        <taxon>Eukaryota</taxon>
        <taxon>Sar</taxon>
        <taxon>Stramenopiles</taxon>
        <taxon>Ochrophyta</taxon>
        <taxon>Pelagophyceae</taxon>
        <taxon>Pelagomonadales</taxon>
        <taxon>Pelagomonadaceae</taxon>
        <taxon>Pelagomonas</taxon>
    </lineage>
</organism>
<evidence type="ECO:0008006" key="4">
    <source>
        <dbReference type="Google" id="ProtNLM"/>
    </source>
</evidence>
<dbReference type="Proteomes" id="UP000789595">
    <property type="component" value="Unassembled WGS sequence"/>
</dbReference>
<proteinExistence type="predicted"/>
<dbReference type="InterPro" id="IPR021862">
    <property type="entry name" value="DUF3472"/>
</dbReference>
<protein>
    <recommendedName>
        <fullName evidence="4">DUF5077 domain-containing protein</fullName>
    </recommendedName>
</protein>
<accession>A0A7S4A4H4</accession>
<evidence type="ECO:0000313" key="2">
    <source>
        <dbReference type="EMBL" id="CAH0369885.1"/>
    </source>
</evidence>